<proteinExistence type="inferred from homology"/>
<dbReference type="InterPro" id="IPR057326">
    <property type="entry name" value="KR_dom"/>
</dbReference>
<dbReference type="PROSITE" id="PS00061">
    <property type="entry name" value="ADH_SHORT"/>
    <property type="match status" value="1"/>
</dbReference>
<dbReference type="SMART" id="SM00822">
    <property type="entry name" value="PKS_KR"/>
    <property type="match status" value="1"/>
</dbReference>
<dbReference type="EMBL" id="JAFCJH010000018">
    <property type="protein sequence ID" value="MBR0797410.1"/>
    <property type="molecule type" value="Genomic_DNA"/>
</dbReference>
<evidence type="ECO:0000256" key="1">
    <source>
        <dbReference type="ARBA" id="ARBA00006484"/>
    </source>
</evidence>
<evidence type="ECO:0000313" key="6">
    <source>
        <dbReference type="Proteomes" id="UP001315278"/>
    </source>
</evidence>
<organism evidence="5 6">
    <name type="scientific">Bradyrhizobium jicamae</name>
    <dbReference type="NCBI Taxonomy" id="280332"/>
    <lineage>
        <taxon>Bacteria</taxon>
        <taxon>Pseudomonadati</taxon>
        <taxon>Pseudomonadota</taxon>
        <taxon>Alphaproteobacteria</taxon>
        <taxon>Hyphomicrobiales</taxon>
        <taxon>Nitrobacteraceae</taxon>
        <taxon>Bradyrhizobium</taxon>
    </lineage>
</organism>
<dbReference type="SUPFAM" id="SSF51735">
    <property type="entry name" value="NAD(P)-binding Rossmann-fold domains"/>
    <property type="match status" value="1"/>
</dbReference>
<dbReference type="PANTHER" id="PTHR44196:SF1">
    <property type="entry name" value="DEHYDROGENASE_REDUCTASE SDR FAMILY MEMBER 7B"/>
    <property type="match status" value="1"/>
</dbReference>
<evidence type="ECO:0000256" key="2">
    <source>
        <dbReference type="ARBA" id="ARBA00023002"/>
    </source>
</evidence>
<keyword evidence="3" id="KW-0472">Membrane</keyword>
<accession>A0ABS5FKV5</accession>
<dbReference type="RefSeq" id="WP_212399641.1">
    <property type="nucleotide sequence ID" value="NZ_JAFCJH010000018.1"/>
</dbReference>
<feature type="domain" description="Ketoreductase" evidence="4">
    <location>
        <begin position="6"/>
        <end position="193"/>
    </location>
</feature>
<dbReference type="PRINTS" id="PR00081">
    <property type="entry name" value="GDHRDH"/>
</dbReference>
<comment type="caution">
    <text evidence="5">The sequence shown here is derived from an EMBL/GenBank/DDBJ whole genome shotgun (WGS) entry which is preliminary data.</text>
</comment>
<keyword evidence="3" id="KW-1133">Transmembrane helix</keyword>
<keyword evidence="3" id="KW-0812">Transmembrane</keyword>
<gene>
    <name evidence="5" type="ORF">JQ615_18645</name>
</gene>
<dbReference type="InterPro" id="IPR002347">
    <property type="entry name" value="SDR_fam"/>
</dbReference>
<dbReference type="PANTHER" id="PTHR44196">
    <property type="entry name" value="DEHYDROGENASE/REDUCTASE SDR FAMILY MEMBER 7B"/>
    <property type="match status" value="1"/>
</dbReference>
<protein>
    <submittedName>
        <fullName evidence="5">SDR family oxidoreductase</fullName>
    </submittedName>
</protein>
<dbReference type="Pfam" id="PF00106">
    <property type="entry name" value="adh_short"/>
    <property type="match status" value="1"/>
</dbReference>
<dbReference type="InterPro" id="IPR036291">
    <property type="entry name" value="NAD(P)-bd_dom_sf"/>
</dbReference>
<name>A0ABS5FKV5_9BRAD</name>
<sequence>MNRRARTVIITGASAGIGRAIAARFAQAGDRVGLIARDQTALEAVQRELLASGARDVEWEAVDVCDAAALFAAADRLERRLGLMDIWINDAMETVFSTVADIDPTEFRRVTEVTYLGFVHGTMAALKSMRLRRRGRIIQIGSALAYRGIPLQSAYCGAKHAMRGFTNSLRAELLHEKSPVTVSVIELPAVNTPQFDWARAHIPHAPRPMGVPVEPEVVADAVFRVAEGSSREYWLGWQTILTILGNSVVPAYLDRYLARKAVAGQQTSTPLPAGRDDNLDHPVTALHRTRGSFSVGSSLHAMLIDGELARAACVIIGATLFLVAGAAVARRRRPRSPRPPNSLRHETVRTLRARRAVPLP</sequence>
<dbReference type="NCBIfam" id="NF005495">
    <property type="entry name" value="PRK07109.1"/>
    <property type="match status" value="1"/>
</dbReference>
<keyword evidence="2" id="KW-0560">Oxidoreductase</keyword>
<reference evidence="6" key="1">
    <citation type="journal article" date="2021" name="ISME J.">
        <title>Evolutionary origin and ecological implication of a unique nif island in free-living Bradyrhizobium lineages.</title>
        <authorList>
            <person name="Tao J."/>
        </authorList>
    </citation>
    <scope>NUCLEOTIDE SEQUENCE [LARGE SCALE GENOMIC DNA]</scope>
    <source>
        <strain evidence="6">SZCCT0434</strain>
    </source>
</reference>
<keyword evidence="6" id="KW-1185">Reference proteome</keyword>
<evidence type="ECO:0000259" key="4">
    <source>
        <dbReference type="SMART" id="SM00822"/>
    </source>
</evidence>
<dbReference type="InterPro" id="IPR020904">
    <property type="entry name" value="Sc_DH/Rdtase_CS"/>
</dbReference>
<dbReference type="Proteomes" id="UP001315278">
    <property type="component" value="Unassembled WGS sequence"/>
</dbReference>
<evidence type="ECO:0000313" key="5">
    <source>
        <dbReference type="EMBL" id="MBR0797410.1"/>
    </source>
</evidence>
<dbReference type="Gene3D" id="3.40.50.720">
    <property type="entry name" value="NAD(P)-binding Rossmann-like Domain"/>
    <property type="match status" value="1"/>
</dbReference>
<feature type="transmembrane region" description="Helical" evidence="3">
    <location>
        <begin position="308"/>
        <end position="329"/>
    </location>
</feature>
<comment type="similarity">
    <text evidence="1">Belongs to the short-chain dehydrogenases/reductases (SDR) family.</text>
</comment>
<evidence type="ECO:0000256" key="3">
    <source>
        <dbReference type="SAM" id="Phobius"/>
    </source>
</evidence>